<organism evidence="1 2">
    <name type="scientific">Pleurodeles waltl</name>
    <name type="common">Iberian ribbed newt</name>
    <dbReference type="NCBI Taxonomy" id="8319"/>
    <lineage>
        <taxon>Eukaryota</taxon>
        <taxon>Metazoa</taxon>
        <taxon>Chordata</taxon>
        <taxon>Craniata</taxon>
        <taxon>Vertebrata</taxon>
        <taxon>Euteleostomi</taxon>
        <taxon>Amphibia</taxon>
        <taxon>Batrachia</taxon>
        <taxon>Caudata</taxon>
        <taxon>Salamandroidea</taxon>
        <taxon>Salamandridae</taxon>
        <taxon>Pleurodelinae</taxon>
        <taxon>Pleurodeles</taxon>
    </lineage>
</organism>
<sequence>MPLRTITSSAAMLLSRCIAPTSEVDGERSPFWALLEALPVTQDLLYGEIVTMAETRLSGVEGLVHSLKKGTEEICKANADIMWCLEGAENRACRNSIRFIGFLERVEGTNKFLTNWLLTSDMFSTAL</sequence>
<name>A0AAV7VK72_PLEWA</name>
<keyword evidence="2" id="KW-1185">Reference proteome</keyword>
<dbReference type="Proteomes" id="UP001066276">
    <property type="component" value="Chromosome 2_1"/>
</dbReference>
<proteinExistence type="predicted"/>
<dbReference type="EMBL" id="JANPWB010000003">
    <property type="protein sequence ID" value="KAJ1201321.1"/>
    <property type="molecule type" value="Genomic_DNA"/>
</dbReference>
<dbReference type="AlphaFoldDB" id="A0AAV7VK72"/>
<evidence type="ECO:0000313" key="2">
    <source>
        <dbReference type="Proteomes" id="UP001066276"/>
    </source>
</evidence>
<protein>
    <submittedName>
        <fullName evidence="1">Uncharacterized protein</fullName>
    </submittedName>
</protein>
<accession>A0AAV7VK72</accession>
<evidence type="ECO:0000313" key="1">
    <source>
        <dbReference type="EMBL" id="KAJ1201321.1"/>
    </source>
</evidence>
<gene>
    <name evidence="1" type="ORF">NDU88_005134</name>
</gene>
<reference evidence="1" key="1">
    <citation type="journal article" date="2022" name="bioRxiv">
        <title>Sequencing and chromosome-scale assembly of the giantPleurodeles waltlgenome.</title>
        <authorList>
            <person name="Brown T."/>
            <person name="Elewa A."/>
            <person name="Iarovenko S."/>
            <person name="Subramanian E."/>
            <person name="Araus A.J."/>
            <person name="Petzold A."/>
            <person name="Susuki M."/>
            <person name="Suzuki K.-i.T."/>
            <person name="Hayashi T."/>
            <person name="Toyoda A."/>
            <person name="Oliveira C."/>
            <person name="Osipova E."/>
            <person name="Leigh N.D."/>
            <person name="Simon A."/>
            <person name="Yun M.H."/>
        </authorList>
    </citation>
    <scope>NUCLEOTIDE SEQUENCE</scope>
    <source>
        <strain evidence="1">20211129_DDA</strain>
        <tissue evidence="1">Liver</tissue>
    </source>
</reference>
<comment type="caution">
    <text evidence="1">The sequence shown here is derived from an EMBL/GenBank/DDBJ whole genome shotgun (WGS) entry which is preliminary data.</text>
</comment>